<accession>A0A1H0PUG8</accession>
<dbReference type="GO" id="GO:0004641">
    <property type="term" value="F:phosphoribosylformylglycinamidine cyclo-ligase activity"/>
    <property type="evidence" value="ECO:0007669"/>
    <property type="project" value="UniProtKB-UniRule"/>
</dbReference>
<dbReference type="InterPro" id="IPR036676">
    <property type="entry name" value="PurM-like_C_sf"/>
</dbReference>
<evidence type="ECO:0000313" key="16">
    <source>
        <dbReference type="Proteomes" id="UP000199073"/>
    </source>
</evidence>
<evidence type="ECO:0000256" key="4">
    <source>
        <dbReference type="ARBA" id="ARBA00020367"/>
    </source>
</evidence>
<dbReference type="STRING" id="91360.SAMN05660330_01771"/>
<organism evidence="15 16">
    <name type="scientific">Desulforhopalus singaporensis</name>
    <dbReference type="NCBI Taxonomy" id="91360"/>
    <lineage>
        <taxon>Bacteria</taxon>
        <taxon>Pseudomonadati</taxon>
        <taxon>Thermodesulfobacteriota</taxon>
        <taxon>Desulfobulbia</taxon>
        <taxon>Desulfobulbales</taxon>
        <taxon>Desulfocapsaceae</taxon>
        <taxon>Desulforhopalus</taxon>
    </lineage>
</organism>
<comment type="subcellular location">
    <subcellularLocation>
        <location evidence="12">Cytoplasm</location>
    </subcellularLocation>
</comment>
<dbReference type="PANTHER" id="PTHR10520:SF12">
    <property type="entry name" value="TRIFUNCTIONAL PURINE BIOSYNTHETIC PROTEIN ADENOSINE-3"/>
    <property type="match status" value="1"/>
</dbReference>
<dbReference type="InterPro" id="IPR036921">
    <property type="entry name" value="PurM-like_N_sf"/>
</dbReference>
<evidence type="ECO:0000256" key="5">
    <source>
        <dbReference type="ARBA" id="ARBA00022598"/>
    </source>
</evidence>
<dbReference type="EC" id="6.3.3.1" evidence="3 12"/>
<keyword evidence="16" id="KW-1185">Reference proteome</keyword>
<evidence type="ECO:0000256" key="8">
    <source>
        <dbReference type="ARBA" id="ARBA00031908"/>
    </source>
</evidence>
<dbReference type="Pfam" id="PF02769">
    <property type="entry name" value="AIRS_C"/>
    <property type="match status" value="1"/>
</dbReference>
<comment type="catalytic activity">
    <reaction evidence="11 12">
        <text>2-formamido-N(1)-(5-O-phospho-beta-D-ribosyl)acetamidine + ATP = 5-amino-1-(5-phospho-beta-D-ribosyl)imidazole + ADP + phosphate + H(+)</text>
        <dbReference type="Rhea" id="RHEA:23032"/>
        <dbReference type="ChEBI" id="CHEBI:15378"/>
        <dbReference type="ChEBI" id="CHEBI:30616"/>
        <dbReference type="ChEBI" id="CHEBI:43474"/>
        <dbReference type="ChEBI" id="CHEBI:137981"/>
        <dbReference type="ChEBI" id="CHEBI:147287"/>
        <dbReference type="ChEBI" id="CHEBI:456216"/>
        <dbReference type="EC" id="6.3.3.1"/>
    </reaction>
</comment>
<dbReference type="Gene3D" id="3.30.1330.10">
    <property type="entry name" value="PurM-like, N-terminal domain"/>
    <property type="match status" value="1"/>
</dbReference>
<reference evidence="15 16" key="1">
    <citation type="submission" date="2016-10" db="EMBL/GenBank/DDBJ databases">
        <authorList>
            <person name="de Groot N.N."/>
        </authorList>
    </citation>
    <scope>NUCLEOTIDE SEQUENCE [LARGE SCALE GENOMIC DNA]</scope>
    <source>
        <strain evidence="15 16">DSM 12130</strain>
    </source>
</reference>
<dbReference type="GO" id="GO:0046084">
    <property type="term" value="P:adenine biosynthetic process"/>
    <property type="evidence" value="ECO:0007669"/>
    <property type="project" value="TreeGrafter"/>
</dbReference>
<dbReference type="OrthoDB" id="9777881at2"/>
<dbReference type="SUPFAM" id="SSF56042">
    <property type="entry name" value="PurM C-terminal domain-like"/>
    <property type="match status" value="1"/>
</dbReference>
<evidence type="ECO:0000256" key="1">
    <source>
        <dbReference type="ARBA" id="ARBA00004686"/>
    </source>
</evidence>
<dbReference type="UniPathway" id="UPA00074">
    <property type="reaction ID" value="UER00129"/>
</dbReference>
<keyword evidence="7 12" id="KW-0067">ATP-binding</keyword>
<dbReference type="PANTHER" id="PTHR10520">
    <property type="entry name" value="TRIFUNCTIONAL PURINE BIOSYNTHETIC PROTEIN ADENOSINE-3-RELATED"/>
    <property type="match status" value="1"/>
</dbReference>
<evidence type="ECO:0000259" key="14">
    <source>
        <dbReference type="Pfam" id="PF02769"/>
    </source>
</evidence>
<evidence type="ECO:0000256" key="11">
    <source>
        <dbReference type="ARBA" id="ARBA00049057"/>
    </source>
</evidence>
<feature type="domain" description="PurM-like C-terminal" evidence="14">
    <location>
        <begin position="177"/>
        <end position="337"/>
    </location>
</feature>
<dbReference type="GO" id="GO:0005524">
    <property type="term" value="F:ATP binding"/>
    <property type="evidence" value="ECO:0007669"/>
    <property type="project" value="UniProtKB-KW"/>
</dbReference>
<sequence>MSNSTQSKYSEAGVDIDKGNAFVEEIKDIVASTHQRGVLGGIGGFSSHIAIDTTKYKKPVIVNSTDGVGTKLAIAHMCNKHDTIGIDLVAMCVNDLIVGGANPLCFLDYFAVGKLDLEIAKDVVKGIAEGCQQARCSLVGGETAEMPGLYRDKDYDLAGFVTGIVDRDTIIDGSDIREGDKIIGLSSSGLHSNGYSLVRKICFTDHQLKVDDFIKELGCTLGEELLRPTKIYVQAVQNVLKHFSINGMVHNTGGGFIDNIPRILPKGCKAIINKGSWPVAPIFPFLQEKGAIPEEEMYRTFNMGIGLMAVVAESDANDICHHFKAVGEEAFVIGEIAHLEEDENATVTII</sequence>
<name>A0A1H0PUG8_9BACT</name>
<evidence type="ECO:0000256" key="10">
    <source>
        <dbReference type="ARBA" id="ARBA00033093"/>
    </source>
</evidence>
<comment type="similarity">
    <text evidence="2 12">Belongs to the AIR synthase family.</text>
</comment>
<dbReference type="GO" id="GO:0006189">
    <property type="term" value="P:'de novo' IMP biosynthetic process"/>
    <property type="evidence" value="ECO:0007669"/>
    <property type="project" value="UniProtKB-UniRule"/>
</dbReference>
<dbReference type="GO" id="GO:0004637">
    <property type="term" value="F:phosphoribosylamine-glycine ligase activity"/>
    <property type="evidence" value="ECO:0007669"/>
    <property type="project" value="TreeGrafter"/>
</dbReference>
<evidence type="ECO:0000259" key="13">
    <source>
        <dbReference type="Pfam" id="PF00586"/>
    </source>
</evidence>
<protein>
    <recommendedName>
        <fullName evidence="4 12">Phosphoribosylformylglycinamidine cyclo-ligase</fullName>
        <ecNumber evidence="3 12">6.3.3.1</ecNumber>
    </recommendedName>
    <alternativeName>
        <fullName evidence="9 12">AIR synthase</fullName>
    </alternativeName>
    <alternativeName>
        <fullName evidence="10 12">AIRS</fullName>
    </alternativeName>
    <alternativeName>
        <fullName evidence="8 12">Phosphoribosyl-aminoimidazole synthetase</fullName>
    </alternativeName>
</protein>
<evidence type="ECO:0000256" key="9">
    <source>
        <dbReference type="ARBA" id="ARBA00032931"/>
    </source>
</evidence>
<dbReference type="GO" id="GO:0005829">
    <property type="term" value="C:cytosol"/>
    <property type="evidence" value="ECO:0007669"/>
    <property type="project" value="TreeGrafter"/>
</dbReference>
<evidence type="ECO:0000313" key="15">
    <source>
        <dbReference type="EMBL" id="SDP08781.1"/>
    </source>
</evidence>
<dbReference type="AlphaFoldDB" id="A0A1H0PUG8"/>
<evidence type="ECO:0000256" key="7">
    <source>
        <dbReference type="ARBA" id="ARBA00022840"/>
    </source>
</evidence>
<dbReference type="InterPro" id="IPR010918">
    <property type="entry name" value="PurM-like_C_dom"/>
</dbReference>
<dbReference type="HAMAP" id="MF_00741">
    <property type="entry name" value="AIRS"/>
    <property type="match status" value="1"/>
</dbReference>
<evidence type="ECO:0000256" key="3">
    <source>
        <dbReference type="ARBA" id="ARBA00013047"/>
    </source>
</evidence>
<dbReference type="Proteomes" id="UP000199073">
    <property type="component" value="Unassembled WGS sequence"/>
</dbReference>
<evidence type="ECO:0000256" key="12">
    <source>
        <dbReference type="HAMAP-Rule" id="MF_00741"/>
    </source>
</evidence>
<dbReference type="EMBL" id="FNJI01000010">
    <property type="protein sequence ID" value="SDP08781.1"/>
    <property type="molecule type" value="Genomic_DNA"/>
</dbReference>
<keyword evidence="6 12" id="KW-0547">Nucleotide-binding</keyword>
<dbReference type="RefSeq" id="WP_092222041.1">
    <property type="nucleotide sequence ID" value="NZ_FNJI01000010.1"/>
</dbReference>
<dbReference type="NCBIfam" id="TIGR00878">
    <property type="entry name" value="purM"/>
    <property type="match status" value="1"/>
</dbReference>
<gene>
    <name evidence="12" type="primary">purM</name>
    <name evidence="15" type="ORF">SAMN05660330_01771</name>
</gene>
<keyword evidence="5 12" id="KW-0436">Ligase</keyword>
<dbReference type="FunFam" id="3.90.650.10:FF:000001">
    <property type="entry name" value="Phosphoribosylformylglycinamidine cyclo-ligase"/>
    <property type="match status" value="1"/>
</dbReference>
<dbReference type="InterPro" id="IPR004733">
    <property type="entry name" value="PurM_cligase"/>
</dbReference>
<dbReference type="Pfam" id="PF00586">
    <property type="entry name" value="AIRS"/>
    <property type="match status" value="1"/>
</dbReference>
<feature type="domain" description="PurM-like N-terminal" evidence="13">
    <location>
        <begin position="60"/>
        <end position="165"/>
    </location>
</feature>
<dbReference type="Gene3D" id="3.90.650.10">
    <property type="entry name" value="PurM-like C-terminal domain"/>
    <property type="match status" value="1"/>
</dbReference>
<keyword evidence="12" id="KW-0658">Purine biosynthesis</keyword>
<evidence type="ECO:0000256" key="6">
    <source>
        <dbReference type="ARBA" id="ARBA00022741"/>
    </source>
</evidence>
<evidence type="ECO:0000256" key="2">
    <source>
        <dbReference type="ARBA" id="ARBA00010280"/>
    </source>
</evidence>
<dbReference type="CDD" id="cd02196">
    <property type="entry name" value="PurM"/>
    <property type="match status" value="1"/>
</dbReference>
<keyword evidence="12" id="KW-0963">Cytoplasm</keyword>
<dbReference type="SUPFAM" id="SSF55326">
    <property type="entry name" value="PurM N-terminal domain-like"/>
    <property type="match status" value="1"/>
</dbReference>
<comment type="pathway">
    <text evidence="1 12">Purine metabolism; IMP biosynthesis via de novo pathway; 5-amino-1-(5-phospho-D-ribosyl)imidazole from N(2)-formyl-N(1)-(5-phospho-D-ribosyl)glycinamide: step 2/2.</text>
</comment>
<dbReference type="FunFam" id="3.30.1330.10:FF:000001">
    <property type="entry name" value="Phosphoribosylformylglycinamidine cyclo-ligase"/>
    <property type="match status" value="1"/>
</dbReference>
<dbReference type="InterPro" id="IPR016188">
    <property type="entry name" value="PurM-like_N"/>
</dbReference>
<proteinExistence type="inferred from homology"/>